<dbReference type="EMBL" id="CAJVQB010002953">
    <property type="protein sequence ID" value="CAG8592878.1"/>
    <property type="molecule type" value="Genomic_DNA"/>
</dbReference>
<reference evidence="1 2" key="1">
    <citation type="submission" date="2021-06" db="EMBL/GenBank/DDBJ databases">
        <authorList>
            <person name="Kallberg Y."/>
            <person name="Tangrot J."/>
            <person name="Rosling A."/>
        </authorList>
    </citation>
    <scope>NUCLEOTIDE SEQUENCE [LARGE SCALE GENOMIC DNA]</scope>
    <source>
        <strain evidence="1 2">120-4 pot B 10/14</strain>
    </source>
</reference>
<dbReference type="Proteomes" id="UP000789901">
    <property type="component" value="Unassembled WGS sequence"/>
</dbReference>
<protein>
    <submittedName>
        <fullName evidence="1">31529_t:CDS:1</fullName>
    </submittedName>
</protein>
<organism evidence="1 2">
    <name type="scientific">Gigaspora margarita</name>
    <dbReference type="NCBI Taxonomy" id="4874"/>
    <lineage>
        <taxon>Eukaryota</taxon>
        <taxon>Fungi</taxon>
        <taxon>Fungi incertae sedis</taxon>
        <taxon>Mucoromycota</taxon>
        <taxon>Glomeromycotina</taxon>
        <taxon>Glomeromycetes</taxon>
        <taxon>Diversisporales</taxon>
        <taxon>Gigasporaceae</taxon>
        <taxon>Gigaspora</taxon>
    </lineage>
</organism>
<sequence>QMFEEVRFDIYSCHKLIEVKKPSKTETEKATESHCLVVNELIERIYNIYWQVEERGNSLQKNMFFQELSTYLESILNKN</sequence>
<accession>A0ABN7UGR4</accession>
<evidence type="ECO:0000313" key="2">
    <source>
        <dbReference type="Proteomes" id="UP000789901"/>
    </source>
</evidence>
<gene>
    <name evidence="1" type="ORF">GMARGA_LOCUS6495</name>
</gene>
<proteinExistence type="predicted"/>
<keyword evidence="2" id="KW-1185">Reference proteome</keyword>
<feature type="non-terminal residue" evidence="1">
    <location>
        <position position="1"/>
    </location>
</feature>
<comment type="caution">
    <text evidence="1">The sequence shown here is derived from an EMBL/GenBank/DDBJ whole genome shotgun (WGS) entry which is preliminary data.</text>
</comment>
<name>A0ABN7UGR4_GIGMA</name>
<evidence type="ECO:0000313" key="1">
    <source>
        <dbReference type="EMBL" id="CAG8592878.1"/>
    </source>
</evidence>